<keyword evidence="5 10" id="KW-0547">Nucleotide-binding</keyword>
<dbReference type="InterPro" id="IPR006204">
    <property type="entry name" value="GHMP_kinase_N_dom"/>
</dbReference>
<dbReference type="PANTHER" id="PTHR43527">
    <property type="entry name" value="4-DIPHOSPHOCYTIDYL-2-C-METHYL-D-ERYTHRITOL KINASE, CHLOROPLASTIC"/>
    <property type="match status" value="1"/>
</dbReference>
<evidence type="ECO:0000256" key="9">
    <source>
        <dbReference type="ARBA" id="ARBA00032554"/>
    </source>
</evidence>
<proteinExistence type="inferred from homology"/>
<evidence type="ECO:0000259" key="11">
    <source>
        <dbReference type="Pfam" id="PF00288"/>
    </source>
</evidence>
<evidence type="ECO:0000256" key="5">
    <source>
        <dbReference type="ARBA" id="ARBA00022741"/>
    </source>
</evidence>
<dbReference type="SUPFAM" id="SSF55060">
    <property type="entry name" value="GHMP Kinase, C-terminal domain"/>
    <property type="match status" value="1"/>
</dbReference>
<dbReference type="Gene3D" id="3.30.230.10">
    <property type="match status" value="1"/>
</dbReference>
<accession>A0A9X2L8K0</accession>
<dbReference type="GO" id="GO:0016114">
    <property type="term" value="P:terpenoid biosynthetic process"/>
    <property type="evidence" value="ECO:0007669"/>
    <property type="project" value="InterPro"/>
</dbReference>
<dbReference type="Pfam" id="PF00288">
    <property type="entry name" value="GHMP_kinases_N"/>
    <property type="match status" value="1"/>
</dbReference>
<feature type="domain" description="GHMP kinase C-terminal" evidence="12">
    <location>
        <begin position="207"/>
        <end position="269"/>
    </location>
</feature>
<comment type="pathway">
    <text evidence="10">Isoprenoid biosynthesis; isopentenyl diphosphate biosynthesis via DXP pathway; isopentenyl diphosphate from 1-deoxy-D-xylulose 5-phosphate: step 3/6.</text>
</comment>
<dbReference type="InterPro" id="IPR013750">
    <property type="entry name" value="GHMP_kinase_C_dom"/>
</dbReference>
<dbReference type="Proteomes" id="UP001142610">
    <property type="component" value="Unassembled WGS sequence"/>
</dbReference>
<dbReference type="PANTHER" id="PTHR43527:SF2">
    <property type="entry name" value="4-DIPHOSPHOCYTIDYL-2-C-METHYL-D-ERYTHRITOL KINASE, CHLOROPLASTIC"/>
    <property type="match status" value="1"/>
</dbReference>
<keyword evidence="7 10" id="KW-0067">ATP-binding</keyword>
<name>A0A9X2L8K0_9PROT</name>
<evidence type="ECO:0000313" key="13">
    <source>
        <dbReference type="EMBL" id="MCQ8185104.1"/>
    </source>
</evidence>
<keyword evidence="14" id="KW-1185">Reference proteome</keyword>
<feature type="domain" description="GHMP kinase N-terminal" evidence="11">
    <location>
        <begin position="69"/>
        <end position="142"/>
    </location>
</feature>
<comment type="similarity">
    <text evidence="1 10">Belongs to the GHMP kinase family. IspE subfamily.</text>
</comment>
<dbReference type="EC" id="2.7.1.148" evidence="2 10"/>
<evidence type="ECO:0000256" key="2">
    <source>
        <dbReference type="ARBA" id="ARBA00012052"/>
    </source>
</evidence>
<feature type="active site" evidence="10">
    <location>
        <position position="10"/>
    </location>
</feature>
<dbReference type="SUPFAM" id="SSF54211">
    <property type="entry name" value="Ribosomal protein S5 domain 2-like"/>
    <property type="match status" value="1"/>
</dbReference>
<dbReference type="AlphaFoldDB" id="A0A9X2L8K0"/>
<sequence length="284" mass="29607">MSAFVLAPVKVNLALHVGPPRRDGYHPVDTLCVFPAFGDVVGYDADAPTGLDLAGPFGHQLAGQDERDNLIWRAFRLLDVPPQGRFFLSKETPVASGIGAGTADGAAAMLLLNEVLGLGFREDQLVRRALGLGADGPVCMLGQIRGGGLIRARGIGERCDFLRRIEPQAMLLANPGVAVPTGRVFRDFDARDPAPLGPVSVGGSLAALHEENANDLAPPAMANEPSIEPLLSLMARQPGTHSAGMSGSGATCASLHSSMSSAQRAAQALLGRGFWAESAYLLPG</sequence>
<dbReference type="PIRSF" id="PIRSF010376">
    <property type="entry name" value="IspE"/>
    <property type="match status" value="1"/>
</dbReference>
<dbReference type="InterPro" id="IPR036554">
    <property type="entry name" value="GHMP_kinase_C_sf"/>
</dbReference>
<dbReference type="InterPro" id="IPR020568">
    <property type="entry name" value="Ribosomal_Su5_D2-typ_SF"/>
</dbReference>
<dbReference type="InterPro" id="IPR004424">
    <property type="entry name" value="IspE"/>
</dbReference>
<keyword evidence="4 10" id="KW-0808">Transferase</keyword>
<comment type="catalytic activity">
    <reaction evidence="10">
        <text>4-CDP-2-C-methyl-D-erythritol + ATP = 4-CDP-2-C-methyl-D-erythritol 2-phosphate + ADP + H(+)</text>
        <dbReference type="Rhea" id="RHEA:18437"/>
        <dbReference type="ChEBI" id="CHEBI:15378"/>
        <dbReference type="ChEBI" id="CHEBI:30616"/>
        <dbReference type="ChEBI" id="CHEBI:57823"/>
        <dbReference type="ChEBI" id="CHEBI:57919"/>
        <dbReference type="ChEBI" id="CHEBI:456216"/>
        <dbReference type="EC" id="2.7.1.148"/>
    </reaction>
</comment>
<evidence type="ECO:0000256" key="1">
    <source>
        <dbReference type="ARBA" id="ARBA00009684"/>
    </source>
</evidence>
<comment type="caution">
    <text evidence="10">Lacks conserved residue(s) required for the propagation of feature annotation.</text>
</comment>
<evidence type="ECO:0000259" key="12">
    <source>
        <dbReference type="Pfam" id="PF08544"/>
    </source>
</evidence>
<dbReference type="EMBL" id="JANIBC010000003">
    <property type="protein sequence ID" value="MCQ8185104.1"/>
    <property type="molecule type" value="Genomic_DNA"/>
</dbReference>
<dbReference type="GO" id="GO:0005524">
    <property type="term" value="F:ATP binding"/>
    <property type="evidence" value="ECO:0007669"/>
    <property type="project" value="UniProtKB-UniRule"/>
</dbReference>
<evidence type="ECO:0000256" key="6">
    <source>
        <dbReference type="ARBA" id="ARBA00022777"/>
    </source>
</evidence>
<comment type="function">
    <text evidence="10">Catalyzes the phosphorylation of the position 2 hydroxy group of 4-diphosphocytidyl-2C-methyl-D-erythritol.</text>
</comment>
<keyword evidence="8 10" id="KW-0414">Isoprene biosynthesis</keyword>
<comment type="caution">
    <text evidence="13">The sequence shown here is derived from an EMBL/GenBank/DDBJ whole genome shotgun (WGS) entry which is preliminary data.</text>
</comment>
<keyword evidence="6 10" id="KW-0418">Kinase</keyword>
<dbReference type="InterPro" id="IPR014721">
    <property type="entry name" value="Ribsml_uS5_D2-typ_fold_subgr"/>
</dbReference>
<dbReference type="HAMAP" id="MF_00061">
    <property type="entry name" value="IspE"/>
    <property type="match status" value="1"/>
</dbReference>
<reference evidence="13" key="1">
    <citation type="submission" date="2022-07" db="EMBL/GenBank/DDBJ databases">
        <title>Parvularcula maris sp. nov., an algicidal bacterium isolated from seawater.</title>
        <authorList>
            <person name="Li F."/>
        </authorList>
    </citation>
    <scope>NUCLEOTIDE SEQUENCE</scope>
    <source>
        <strain evidence="13">BGMRC 0090</strain>
    </source>
</reference>
<gene>
    <name evidence="10" type="primary">ispE</name>
    <name evidence="13" type="ORF">NOG11_06835</name>
</gene>
<organism evidence="13 14">
    <name type="scientific">Parvularcula maris</name>
    <dbReference type="NCBI Taxonomy" id="2965077"/>
    <lineage>
        <taxon>Bacteria</taxon>
        <taxon>Pseudomonadati</taxon>
        <taxon>Pseudomonadota</taxon>
        <taxon>Alphaproteobacteria</taxon>
        <taxon>Parvularculales</taxon>
        <taxon>Parvularculaceae</taxon>
        <taxon>Parvularcula</taxon>
    </lineage>
</organism>
<dbReference type="Pfam" id="PF08544">
    <property type="entry name" value="GHMP_kinases_C"/>
    <property type="match status" value="1"/>
</dbReference>
<dbReference type="NCBIfam" id="NF011202">
    <property type="entry name" value="PRK14608.1"/>
    <property type="match status" value="1"/>
</dbReference>
<dbReference type="GO" id="GO:0050515">
    <property type="term" value="F:4-(cytidine 5'-diphospho)-2-C-methyl-D-erythritol kinase activity"/>
    <property type="evidence" value="ECO:0007669"/>
    <property type="project" value="UniProtKB-UniRule"/>
</dbReference>
<evidence type="ECO:0000256" key="4">
    <source>
        <dbReference type="ARBA" id="ARBA00022679"/>
    </source>
</evidence>
<evidence type="ECO:0000256" key="8">
    <source>
        <dbReference type="ARBA" id="ARBA00023229"/>
    </source>
</evidence>
<evidence type="ECO:0000256" key="7">
    <source>
        <dbReference type="ARBA" id="ARBA00022840"/>
    </source>
</evidence>
<dbReference type="RefSeq" id="WP_256618965.1">
    <property type="nucleotide sequence ID" value="NZ_JANIBC010000003.1"/>
</dbReference>
<evidence type="ECO:0000256" key="3">
    <source>
        <dbReference type="ARBA" id="ARBA00017473"/>
    </source>
</evidence>
<feature type="active site" evidence="10">
    <location>
        <position position="135"/>
    </location>
</feature>
<dbReference type="Gene3D" id="3.30.70.890">
    <property type="entry name" value="GHMP kinase, C-terminal domain"/>
    <property type="match status" value="1"/>
</dbReference>
<dbReference type="GO" id="GO:0019288">
    <property type="term" value="P:isopentenyl diphosphate biosynthetic process, methylerythritol 4-phosphate pathway"/>
    <property type="evidence" value="ECO:0007669"/>
    <property type="project" value="UniProtKB-UniRule"/>
</dbReference>
<protein>
    <recommendedName>
        <fullName evidence="3 10">4-diphosphocytidyl-2-C-methyl-D-erythritol kinase</fullName>
        <shortName evidence="10">CMK</shortName>
        <ecNumber evidence="2 10">2.7.1.148</ecNumber>
    </recommendedName>
    <alternativeName>
        <fullName evidence="9 10">4-(cytidine-5'-diphospho)-2-C-methyl-D-erythritol kinase</fullName>
    </alternativeName>
</protein>
<evidence type="ECO:0000256" key="10">
    <source>
        <dbReference type="HAMAP-Rule" id="MF_00061"/>
    </source>
</evidence>
<evidence type="ECO:0000313" key="14">
    <source>
        <dbReference type="Proteomes" id="UP001142610"/>
    </source>
</evidence>